<dbReference type="EMBL" id="JANHOH010000001">
    <property type="protein sequence ID" value="MCQ6956412.1"/>
    <property type="molecule type" value="Genomic_DNA"/>
</dbReference>
<protein>
    <recommendedName>
        <fullName evidence="3">MFS transporter</fullName>
    </recommendedName>
</protein>
<dbReference type="Proteomes" id="UP001204376">
    <property type="component" value="Unassembled WGS sequence"/>
</dbReference>
<accession>A0ABT1SVX2</accession>
<evidence type="ECO:0000313" key="2">
    <source>
        <dbReference type="Proteomes" id="UP001204376"/>
    </source>
</evidence>
<gene>
    <name evidence="1" type="ORF">NPE20_00505</name>
</gene>
<keyword evidence="2" id="KW-1185">Reference proteome</keyword>
<sequence>MTQVIKSAKTVGIKDLAQYNRLLKSSLFQACYTVYFLAYHIMEKVPFAITSYLTLVPLF</sequence>
<evidence type="ECO:0008006" key="3">
    <source>
        <dbReference type="Google" id="ProtNLM"/>
    </source>
</evidence>
<reference evidence="1 2" key="1">
    <citation type="submission" date="2022-07" db="EMBL/GenBank/DDBJ databases">
        <title>Mucilaginibacter sp. JC4.</title>
        <authorList>
            <person name="Le V."/>
            <person name="Ko S.-R."/>
            <person name="Ahn C.-Y."/>
            <person name="Oh H.-M."/>
        </authorList>
    </citation>
    <scope>NUCLEOTIDE SEQUENCE [LARGE SCALE GENOMIC DNA]</scope>
    <source>
        <strain evidence="1 2">JC4</strain>
    </source>
</reference>
<proteinExistence type="predicted"/>
<dbReference type="RefSeq" id="WP_256536628.1">
    <property type="nucleotide sequence ID" value="NZ_JANHOH010000001.1"/>
</dbReference>
<name>A0ABT1SVX2_9SPHI</name>
<organism evidence="1 2">
    <name type="scientific">Mucilaginibacter aquariorum</name>
    <dbReference type="NCBI Taxonomy" id="2967225"/>
    <lineage>
        <taxon>Bacteria</taxon>
        <taxon>Pseudomonadati</taxon>
        <taxon>Bacteroidota</taxon>
        <taxon>Sphingobacteriia</taxon>
        <taxon>Sphingobacteriales</taxon>
        <taxon>Sphingobacteriaceae</taxon>
        <taxon>Mucilaginibacter</taxon>
    </lineage>
</organism>
<comment type="caution">
    <text evidence="1">The sequence shown here is derived from an EMBL/GenBank/DDBJ whole genome shotgun (WGS) entry which is preliminary data.</text>
</comment>
<evidence type="ECO:0000313" key="1">
    <source>
        <dbReference type="EMBL" id="MCQ6956412.1"/>
    </source>
</evidence>